<dbReference type="EMBL" id="DXBR01000074">
    <property type="protein sequence ID" value="HIZ39915.1"/>
    <property type="molecule type" value="Genomic_DNA"/>
</dbReference>
<reference evidence="10" key="1">
    <citation type="journal article" date="2021" name="PeerJ">
        <title>Extensive microbial diversity within the chicken gut microbiome revealed by metagenomics and culture.</title>
        <authorList>
            <person name="Gilroy R."/>
            <person name="Ravi A."/>
            <person name="Getino M."/>
            <person name="Pursley I."/>
            <person name="Horton D.L."/>
            <person name="Alikhan N.F."/>
            <person name="Baker D."/>
            <person name="Gharbi K."/>
            <person name="Hall N."/>
            <person name="Watson M."/>
            <person name="Adriaenssens E.M."/>
            <person name="Foster-Nyarko E."/>
            <person name="Jarju S."/>
            <person name="Secka A."/>
            <person name="Antonio M."/>
            <person name="Oren A."/>
            <person name="Chaudhuri R.R."/>
            <person name="La Ragione R."/>
            <person name="Hildebrand F."/>
            <person name="Pallen M.J."/>
        </authorList>
    </citation>
    <scope>NUCLEOTIDE SEQUENCE</scope>
    <source>
        <strain evidence="10">CHK179-28034</strain>
    </source>
</reference>
<comment type="caution">
    <text evidence="10">The sequence shown here is derived from an EMBL/GenBank/DDBJ whole genome shotgun (WGS) entry which is preliminary data.</text>
</comment>
<evidence type="ECO:0000313" key="10">
    <source>
        <dbReference type="EMBL" id="HIZ39915.1"/>
    </source>
</evidence>
<dbReference type="AlphaFoldDB" id="A0A9D2EM73"/>
<dbReference type="PANTHER" id="PTHR32309:SF13">
    <property type="entry name" value="FERRIC ENTEROBACTIN TRANSPORT PROTEIN FEPE"/>
    <property type="match status" value="1"/>
</dbReference>
<name>A0A9D2EM73_9FIRM</name>
<evidence type="ECO:0000256" key="5">
    <source>
        <dbReference type="ARBA" id="ARBA00022989"/>
    </source>
</evidence>
<feature type="compositionally biased region" description="Basic residues" evidence="7">
    <location>
        <begin position="271"/>
        <end position="281"/>
    </location>
</feature>
<evidence type="ECO:0000256" key="4">
    <source>
        <dbReference type="ARBA" id="ARBA00022692"/>
    </source>
</evidence>
<feature type="domain" description="Polysaccharide chain length determinant N-terminal" evidence="9">
    <location>
        <begin position="37"/>
        <end position="126"/>
    </location>
</feature>
<proteinExistence type="inferred from homology"/>
<dbReference type="Proteomes" id="UP000824049">
    <property type="component" value="Unassembled WGS sequence"/>
</dbReference>
<keyword evidence="4 8" id="KW-0812">Transmembrane</keyword>
<keyword evidence="3" id="KW-1003">Cell membrane</keyword>
<protein>
    <submittedName>
        <fullName evidence="10">Capsular polysaccharide biosynthesis protein</fullName>
    </submittedName>
</protein>
<accession>A0A9D2EM73</accession>
<comment type="subcellular location">
    <subcellularLocation>
        <location evidence="1">Cell membrane</location>
        <topology evidence="1">Multi-pass membrane protein</topology>
    </subcellularLocation>
</comment>
<gene>
    <name evidence="10" type="ORF">H9968_08330</name>
</gene>
<feature type="transmembrane region" description="Helical" evidence="8">
    <location>
        <begin position="51"/>
        <end position="73"/>
    </location>
</feature>
<keyword evidence="5 8" id="KW-1133">Transmembrane helix</keyword>
<evidence type="ECO:0000259" key="9">
    <source>
        <dbReference type="Pfam" id="PF02706"/>
    </source>
</evidence>
<feature type="compositionally biased region" description="Basic and acidic residues" evidence="7">
    <location>
        <begin position="258"/>
        <end position="270"/>
    </location>
</feature>
<evidence type="ECO:0000256" key="6">
    <source>
        <dbReference type="ARBA" id="ARBA00023136"/>
    </source>
</evidence>
<evidence type="ECO:0000256" key="7">
    <source>
        <dbReference type="SAM" id="MobiDB-lite"/>
    </source>
</evidence>
<evidence type="ECO:0000256" key="8">
    <source>
        <dbReference type="SAM" id="Phobius"/>
    </source>
</evidence>
<dbReference type="GO" id="GO:0004713">
    <property type="term" value="F:protein tyrosine kinase activity"/>
    <property type="evidence" value="ECO:0007669"/>
    <property type="project" value="TreeGrafter"/>
</dbReference>
<keyword evidence="6 8" id="KW-0472">Membrane</keyword>
<evidence type="ECO:0000313" key="11">
    <source>
        <dbReference type="Proteomes" id="UP000824049"/>
    </source>
</evidence>
<organism evidence="10 11">
    <name type="scientific">Candidatus Anaerobutyricum stercoris</name>
    <dbReference type="NCBI Taxonomy" id="2838457"/>
    <lineage>
        <taxon>Bacteria</taxon>
        <taxon>Bacillati</taxon>
        <taxon>Bacillota</taxon>
        <taxon>Clostridia</taxon>
        <taxon>Lachnospirales</taxon>
        <taxon>Lachnospiraceae</taxon>
        <taxon>Anaerobutyricum</taxon>
    </lineage>
</organism>
<dbReference type="InterPro" id="IPR050445">
    <property type="entry name" value="Bact_polysacc_biosynth/exp"/>
</dbReference>
<evidence type="ECO:0000256" key="1">
    <source>
        <dbReference type="ARBA" id="ARBA00004651"/>
    </source>
</evidence>
<evidence type="ECO:0000256" key="2">
    <source>
        <dbReference type="ARBA" id="ARBA00006683"/>
    </source>
</evidence>
<dbReference type="Pfam" id="PF02706">
    <property type="entry name" value="Wzz"/>
    <property type="match status" value="1"/>
</dbReference>
<sequence>MGLANRKTTDTGTELEVVKDSHTLTALPVADTDDEMEIDLLDLAYVLLDKIHYIILCLLVGAVLLNAFSFFCIRPTYQAVAKMYVVSASNDSVVDLTDLNIGTSLTSDYEQLMLSYPVLDQVIDELNLDMETEELAEMITLENPQDTRILNVTATSTDPVEAMNIANKLAEVSVEYLPETMSTNPPNIAQQAQLPDEKAAPSYARYTMIGALLGALLYCAYLTVRYLMDDTVRTAEDMEKYFGVVPLTSIPDSDIFEDMEKREEKEDNMRNKKKFRKDKRA</sequence>
<comment type="similarity">
    <text evidence="2">Belongs to the CpsC/CapA family.</text>
</comment>
<dbReference type="GO" id="GO:0005886">
    <property type="term" value="C:plasma membrane"/>
    <property type="evidence" value="ECO:0007669"/>
    <property type="project" value="UniProtKB-SubCell"/>
</dbReference>
<feature type="region of interest" description="Disordered" evidence="7">
    <location>
        <begin position="256"/>
        <end position="281"/>
    </location>
</feature>
<feature type="transmembrane region" description="Helical" evidence="8">
    <location>
        <begin position="203"/>
        <end position="224"/>
    </location>
</feature>
<dbReference type="PANTHER" id="PTHR32309">
    <property type="entry name" value="TYROSINE-PROTEIN KINASE"/>
    <property type="match status" value="1"/>
</dbReference>
<reference evidence="10" key="2">
    <citation type="submission" date="2021-04" db="EMBL/GenBank/DDBJ databases">
        <authorList>
            <person name="Gilroy R."/>
        </authorList>
    </citation>
    <scope>NUCLEOTIDE SEQUENCE</scope>
    <source>
        <strain evidence="10">CHK179-28034</strain>
    </source>
</reference>
<evidence type="ECO:0000256" key="3">
    <source>
        <dbReference type="ARBA" id="ARBA00022475"/>
    </source>
</evidence>
<dbReference type="InterPro" id="IPR003856">
    <property type="entry name" value="LPS_length_determ_N"/>
</dbReference>